<keyword evidence="5 8" id="KW-0378">Hydrolase</keyword>
<evidence type="ECO:0000256" key="2">
    <source>
        <dbReference type="ARBA" id="ARBA00022598"/>
    </source>
</evidence>
<dbReference type="Proteomes" id="UP000035067">
    <property type="component" value="Unassembled WGS sequence"/>
</dbReference>
<dbReference type="CDD" id="cd01740">
    <property type="entry name" value="GATase1_FGAR_AT"/>
    <property type="match status" value="1"/>
</dbReference>
<dbReference type="GO" id="GO:0006189">
    <property type="term" value="P:'de novo' IMP biosynthetic process"/>
    <property type="evidence" value="ECO:0007669"/>
    <property type="project" value="UniProtKB-UniRule"/>
</dbReference>
<dbReference type="GO" id="GO:0004642">
    <property type="term" value="F:phosphoribosylformylglycinamidine synthase activity"/>
    <property type="evidence" value="ECO:0007669"/>
    <property type="project" value="UniProtKB-UniRule"/>
</dbReference>
<dbReference type="EC" id="3.5.1.2" evidence="8"/>
<dbReference type="PIRSF" id="PIRSF001586">
    <property type="entry name" value="FGAM_synth_I"/>
    <property type="match status" value="1"/>
</dbReference>
<dbReference type="SMART" id="SM01211">
    <property type="entry name" value="GATase_5"/>
    <property type="match status" value="1"/>
</dbReference>
<keyword evidence="2 8" id="KW-0436">Ligase</keyword>
<dbReference type="HAMAP" id="MF_00421">
    <property type="entry name" value="PurQ"/>
    <property type="match status" value="1"/>
</dbReference>
<feature type="active site" evidence="8">
    <location>
        <position position="194"/>
    </location>
</feature>
<keyword evidence="6 8" id="KW-0067">ATP-binding</keyword>
<evidence type="ECO:0000256" key="8">
    <source>
        <dbReference type="HAMAP-Rule" id="MF_00421"/>
    </source>
</evidence>
<comment type="pathway">
    <text evidence="8">Purine metabolism; IMP biosynthesis via de novo pathway; 5-amino-1-(5-phospho-D-ribosyl)imidazole from N(2)-formyl-N(1)-(5-phospho-D-ribosyl)glycinamide: step 1/2.</text>
</comment>
<dbReference type="NCBIfam" id="TIGR01737">
    <property type="entry name" value="FGAM_synth_I"/>
    <property type="match status" value="1"/>
</dbReference>
<comment type="subcellular location">
    <subcellularLocation>
        <location evidence="8">Cytoplasm</location>
    </subcellularLocation>
</comment>
<reference evidence="9 10" key="1">
    <citation type="submission" date="2015-01" db="EMBL/GenBank/DDBJ databases">
        <title>Lifestyle Evolution in Cyanobacterial Symbionts of Sponges.</title>
        <authorList>
            <person name="Burgsdorf I."/>
            <person name="Slaby B.M."/>
            <person name="Handley K.M."/>
            <person name="Haber M."/>
            <person name="Blom J."/>
            <person name="Marshall C.W."/>
            <person name="Gilbert J.A."/>
            <person name="Hentschel U."/>
            <person name="Steindler L."/>
        </authorList>
    </citation>
    <scope>NUCLEOTIDE SEQUENCE [LARGE SCALE GENOMIC DNA]</scope>
    <source>
        <strain evidence="9">SP3</strain>
    </source>
</reference>
<comment type="function">
    <text evidence="8">Part of the phosphoribosylformylglycinamidine synthase complex involved in the purines biosynthetic pathway. Catalyzes the ATP-dependent conversion of formylglycinamide ribonucleotide (FGAR) and glutamine to yield formylglycinamidine ribonucleotide (FGAM) and glutamate. The FGAM synthase complex is composed of three subunits. PurQ produces an ammonia molecule by converting glutamine to glutamate. PurL transfers the ammonia molecule to FGAR to form FGAM in an ATP-dependent manner. PurS interacts with PurQ and PurL and is thought to assist in the transfer of the ammonia molecule from PurQ to PurL.</text>
</comment>
<evidence type="ECO:0000313" key="9">
    <source>
        <dbReference type="EMBL" id="KKZ11961.1"/>
    </source>
</evidence>
<organism evidence="9 10">
    <name type="scientific">Candidatus Synechococcus spongiarum SP3</name>
    <dbReference type="NCBI Taxonomy" id="1604020"/>
    <lineage>
        <taxon>Bacteria</taxon>
        <taxon>Bacillati</taxon>
        <taxon>Cyanobacteriota</taxon>
        <taxon>Cyanophyceae</taxon>
        <taxon>Synechococcales</taxon>
        <taxon>Synechococcaceae</taxon>
        <taxon>Synechococcus</taxon>
    </lineage>
</organism>
<comment type="caution">
    <text evidence="9">The sequence shown here is derived from an EMBL/GenBank/DDBJ whole genome shotgun (WGS) entry which is preliminary data.</text>
</comment>
<dbReference type="GO" id="GO:0005737">
    <property type="term" value="C:cytoplasm"/>
    <property type="evidence" value="ECO:0007669"/>
    <property type="project" value="UniProtKB-SubCell"/>
</dbReference>
<evidence type="ECO:0000256" key="3">
    <source>
        <dbReference type="ARBA" id="ARBA00022741"/>
    </source>
</evidence>
<dbReference type="Pfam" id="PF13507">
    <property type="entry name" value="GATase_5"/>
    <property type="match status" value="1"/>
</dbReference>
<evidence type="ECO:0000256" key="7">
    <source>
        <dbReference type="ARBA" id="ARBA00022962"/>
    </source>
</evidence>
<evidence type="ECO:0000256" key="5">
    <source>
        <dbReference type="ARBA" id="ARBA00022801"/>
    </source>
</evidence>
<evidence type="ECO:0000313" key="10">
    <source>
        <dbReference type="Proteomes" id="UP000035067"/>
    </source>
</evidence>
<dbReference type="NCBIfam" id="NF002957">
    <property type="entry name" value="PRK03619.1"/>
    <property type="match status" value="1"/>
</dbReference>
<evidence type="ECO:0000256" key="6">
    <source>
        <dbReference type="ARBA" id="ARBA00022840"/>
    </source>
</evidence>
<protein>
    <recommendedName>
        <fullName evidence="8">Phosphoribosylformylglycinamidine synthase subunit PurQ</fullName>
        <shortName evidence="8">FGAM synthase</shortName>
        <ecNumber evidence="8">6.3.5.3</ecNumber>
    </recommendedName>
    <alternativeName>
        <fullName evidence="8">Formylglycinamide ribonucleotide amidotransferase subunit I</fullName>
        <shortName evidence="8">FGAR amidotransferase I</shortName>
        <shortName evidence="8">FGAR-AT I</shortName>
    </alternativeName>
    <alternativeName>
        <fullName evidence="8">Glutaminase PurQ</fullName>
        <ecNumber evidence="8">3.5.1.2</ecNumber>
    </alternativeName>
    <alternativeName>
        <fullName evidence="8">Phosphoribosylformylglycinamidine synthase subunit I</fullName>
    </alternativeName>
</protein>
<gene>
    <name evidence="8" type="primary">purQ</name>
    <name evidence="9" type="ORF">TE42_06365</name>
</gene>
<dbReference type="EC" id="6.3.5.3" evidence="8"/>
<keyword evidence="7 8" id="KW-0315">Glutamine amidotransferase</keyword>
<dbReference type="GO" id="GO:0004359">
    <property type="term" value="F:glutaminase activity"/>
    <property type="evidence" value="ECO:0007669"/>
    <property type="project" value="UniProtKB-EC"/>
</dbReference>
<sequence length="222" mass="23459">MQVGVVVFPGANCDRDVGWALAGCLGWRVTFLWHQDATLPKLDALILPGGFSYGDYLRCGAIASSAPLLRAVADFAAMGGPVLGICNGFQVLTEAGLLPGGLIRNRGLHFICRDQRLQVASCCSPWLCRFAPGDSLTLPIAHGEGCYHIDPPGLRQLEDNHQIALCYLDNPNGSIGHIAGVSNKAGNVLGLMPHPERACDQATGGTDGQVLFQGLVDRLGLS</sequence>
<dbReference type="Gene3D" id="3.40.50.880">
    <property type="match status" value="1"/>
</dbReference>
<dbReference type="AlphaFoldDB" id="A0A0G2IW52"/>
<dbReference type="EMBL" id="JXQG01000034">
    <property type="protein sequence ID" value="KKZ11961.1"/>
    <property type="molecule type" value="Genomic_DNA"/>
</dbReference>
<dbReference type="GO" id="GO:0005524">
    <property type="term" value="F:ATP binding"/>
    <property type="evidence" value="ECO:0007669"/>
    <property type="project" value="UniProtKB-KW"/>
</dbReference>
<dbReference type="InterPro" id="IPR010075">
    <property type="entry name" value="PRibForGlyAmidine_synth_PurQ"/>
</dbReference>
<dbReference type="PANTHER" id="PTHR47552:SF1">
    <property type="entry name" value="PHOSPHORIBOSYLFORMYLGLYCINAMIDINE SYNTHASE SUBUNIT PURQ"/>
    <property type="match status" value="1"/>
</dbReference>
<dbReference type="InterPro" id="IPR029062">
    <property type="entry name" value="Class_I_gatase-like"/>
</dbReference>
<dbReference type="UniPathway" id="UPA00074">
    <property type="reaction ID" value="UER00128"/>
</dbReference>
<dbReference type="PANTHER" id="PTHR47552">
    <property type="entry name" value="PHOSPHORIBOSYLFORMYLGLYCINAMIDINE SYNTHASE SUBUNIT PURQ"/>
    <property type="match status" value="1"/>
</dbReference>
<feature type="active site" description="Nucleophile" evidence="8">
    <location>
        <position position="86"/>
    </location>
</feature>
<dbReference type="PATRIC" id="fig|1604020.3.peg.952"/>
<feature type="active site" evidence="8">
    <location>
        <position position="196"/>
    </location>
</feature>
<dbReference type="PROSITE" id="PS51273">
    <property type="entry name" value="GATASE_TYPE_1"/>
    <property type="match status" value="1"/>
</dbReference>
<evidence type="ECO:0000256" key="1">
    <source>
        <dbReference type="ARBA" id="ARBA00022490"/>
    </source>
</evidence>
<comment type="catalytic activity">
    <reaction evidence="8">
        <text>L-glutamine + H2O = L-glutamate + NH4(+)</text>
        <dbReference type="Rhea" id="RHEA:15889"/>
        <dbReference type="ChEBI" id="CHEBI:15377"/>
        <dbReference type="ChEBI" id="CHEBI:28938"/>
        <dbReference type="ChEBI" id="CHEBI:29985"/>
        <dbReference type="ChEBI" id="CHEBI:58359"/>
        <dbReference type="EC" id="3.5.1.2"/>
    </reaction>
</comment>
<keyword evidence="3 8" id="KW-0547">Nucleotide-binding</keyword>
<keyword evidence="1 8" id="KW-0963">Cytoplasm</keyword>
<keyword evidence="4 8" id="KW-0658">Purine biosynthesis</keyword>
<comment type="subunit">
    <text evidence="8">Part of the FGAM synthase complex composed of 1 PurL, 1 PurQ and 2 PurS subunits.</text>
</comment>
<accession>A0A0G2IW52</accession>
<dbReference type="SUPFAM" id="SSF52317">
    <property type="entry name" value="Class I glutamine amidotransferase-like"/>
    <property type="match status" value="1"/>
</dbReference>
<name>A0A0G2IW52_9SYNE</name>
<proteinExistence type="inferred from homology"/>
<evidence type="ECO:0000256" key="4">
    <source>
        <dbReference type="ARBA" id="ARBA00022755"/>
    </source>
</evidence>
<comment type="catalytic activity">
    <reaction evidence="8">
        <text>N(2)-formyl-N(1)-(5-phospho-beta-D-ribosyl)glycinamide + L-glutamine + ATP + H2O = 2-formamido-N(1)-(5-O-phospho-beta-D-ribosyl)acetamidine + L-glutamate + ADP + phosphate + H(+)</text>
        <dbReference type="Rhea" id="RHEA:17129"/>
        <dbReference type="ChEBI" id="CHEBI:15377"/>
        <dbReference type="ChEBI" id="CHEBI:15378"/>
        <dbReference type="ChEBI" id="CHEBI:29985"/>
        <dbReference type="ChEBI" id="CHEBI:30616"/>
        <dbReference type="ChEBI" id="CHEBI:43474"/>
        <dbReference type="ChEBI" id="CHEBI:58359"/>
        <dbReference type="ChEBI" id="CHEBI:147286"/>
        <dbReference type="ChEBI" id="CHEBI:147287"/>
        <dbReference type="ChEBI" id="CHEBI:456216"/>
        <dbReference type="EC" id="6.3.5.3"/>
    </reaction>
</comment>